<dbReference type="InterPro" id="IPR051017">
    <property type="entry name" value="Aldolase-II_Adducin_sf"/>
</dbReference>
<dbReference type="AlphaFoldDB" id="A0A3B4FB97"/>
<comment type="similarity">
    <text evidence="2">Belongs to the aldolase class II family. Adducin subfamily.</text>
</comment>
<evidence type="ECO:0000313" key="5">
    <source>
        <dbReference type="Ensembl" id="ENSPNYP00000006461.1"/>
    </source>
</evidence>
<accession>A0A3B4FB97</accession>
<evidence type="ECO:0000256" key="2">
    <source>
        <dbReference type="ARBA" id="ARBA00006274"/>
    </source>
</evidence>
<dbReference type="GO" id="GO:0005886">
    <property type="term" value="C:plasma membrane"/>
    <property type="evidence" value="ECO:0007669"/>
    <property type="project" value="UniProtKB-SubCell"/>
</dbReference>
<dbReference type="GO" id="GO:0051016">
    <property type="term" value="P:barbed-end actin filament capping"/>
    <property type="evidence" value="ECO:0007669"/>
    <property type="project" value="TreeGrafter"/>
</dbReference>
<dbReference type="PANTHER" id="PTHR10672">
    <property type="entry name" value="ADDUCIN"/>
    <property type="match status" value="1"/>
</dbReference>
<feature type="compositionally biased region" description="Basic residues" evidence="3">
    <location>
        <begin position="649"/>
        <end position="668"/>
    </location>
</feature>
<comment type="subcellular location">
    <subcellularLocation>
        <location evidence="1">Cell membrane</location>
        <topology evidence="1">Peripheral membrane protein</topology>
        <orientation evidence="1">Cytoplasmic side</orientation>
    </subcellularLocation>
</comment>
<evidence type="ECO:0000256" key="1">
    <source>
        <dbReference type="ARBA" id="ARBA00004413"/>
    </source>
</evidence>
<dbReference type="InterPro" id="IPR036409">
    <property type="entry name" value="Aldolase_II/adducin_N_sf"/>
</dbReference>
<dbReference type="Gene3D" id="3.40.225.10">
    <property type="entry name" value="Class II aldolase/adducin N-terminal domain"/>
    <property type="match status" value="1"/>
</dbReference>
<feature type="region of interest" description="Disordered" evidence="3">
    <location>
        <begin position="629"/>
        <end position="678"/>
    </location>
</feature>
<dbReference type="SUPFAM" id="SSF53639">
    <property type="entry name" value="AraD/HMP-PK domain-like"/>
    <property type="match status" value="1"/>
</dbReference>
<protein>
    <submittedName>
        <fullName evidence="5">Gamma-adducin-like</fullName>
    </submittedName>
</protein>
<dbReference type="GO" id="GO:0014069">
    <property type="term" value="C:postsynaptic density"/>
    <property type="evidence" value="ECO:0007669"/>
    <property type="project" value="TreeGrafter"/>
</dbReference>
<feature type="domain" description="Class II aldolase/adducin N-terminal" evidence="4">
    <location>
        <begin position="134"/>
        <end position="313"/>
    </location>
</feature>
<evidence type="ECO:0000256" key="3">
    <source>
        <dbReference type="SAM" id="MobiDB-lite"/>
    </source>
</evidence>
<organism evidence="5">
    <name type="scientific">Pundamilia nyererei</name>
    <dbReference type="NCBI Taxonomy" id="303518"/>
    <lineage>
        <taxon>Eukaryota</taxon>
        <taxon>Metazoa</taxon>
        <taxon>Chordata</taxon>
        <taxon>Craniata</taxon>
        <taxon>Vertebrata</taxon>
        <taxon>Euteleostomi</taxon>
        <taxon>Actinopterygii</taxon>
        <taxon>Neopterygii</taxon>
        <taxon>Teleostei</taxon>
        <taxon>Neoteleostei</taxon>
        <taxon>Acanthomorphata</taxon>
        <taxon>Ovalentaria</taxon>
        <taxon>Cichlomorphae</taxon>
        <taxon>Cichliformes</taxon>
        <taxon>Cichlidae</taxon>
        <taxon>African cichlids</taxon>
        <taxon>Pseudocrenilabrinae</taxon>
        <taxon>Haplochromini</taxon>
        <taxon>Pundamilia</taxon>
    </lineage>
</organism>
<name>A0A3B4FB97_9CICH</name>
<dbReference type="GO" id="GO:0005856">
    <property type="term" value="C:cytoskeleton"/>
    <property type="evidence" value="ECO:0007669"/>
    <property type="project" value="TreeGrafter"/>
</dbReference>
<dbReference type="GO" id="GO:0051015">
    <property type="term" value="F:actin filament binding"/>
    <property type="evidence" value="ECO:0007669"/>
    <property type="project" value="TreeGrafter"/>
</dbReference>
<evidence type="ECO:0000259" key="4">
    <source>
        <dbReference type="SMART" id="SM01007"/>
    </source>
</evidence>
<dbReference type="Pfam" id="PF00596">
    <property type="entry name" value="Aldolase_II"/>
    <property type="match status" value="1"/>
</dbReference>
<dbReference type="PANTHER" id="PTHR10672:SF5">
    <property type="entry name" value="GAMMA-ADDUCIN"/>
    <property type="match status" value="1"/>
</dbReference>
<feature type="compositionally biased region" description="Basic and acidic residues" evidence="3">
    <location>
        <begin position="669"/>
        <end position="678"/>
    </location>
</feature>
<dbReference type="Ensembl" id="ENSPNYT00000006622.1">
    <property type="protein sequence ID" value="ENSPNYP00000006461.1"/>
    <property type="gene ID" value="ENSPNYG00000004921.1"/>
</dbReference>
<dbReference type="InterPro" id="IPR001303">
    <property type="entry name" value="Aldolase_II/adducin_N"/>
</dbReference>
<dbReference type="GeneTree" id="ENSGT00940000155257"/>
<reference evidence="5" key="1">
    <citation type="submission" date="2023-09" db="UniProtKB">
        <authorList>
            <consortium name="Ensembl"/>
        </authorList>
    </citation>
    <scope>IDENTIFICATION</scope>
</reference>
<proteinExistence type="inferred from homology"/>
<dbReference type="SMART" id="SM01007">
    <property type="entry name" value="Aldolase_II"/>
    <property type="match status" value="1"/>
</dbReference>
<sequence length="678" mass="75983">LDTVAAQVASLFPPKTINDSKERYFDRVDESDPEYLRSKNMSPDLRQDFNMMEQKKRVTQILQSPVFKDELEGLIQDQLTKGNNPTGLMALRQIADLVMASTTGGAGIGMVTPVNDLYGVESPSFAKGEKQSRCKLASLYRLVDLFSWARFTSSYITVRVSKEQDHILISPRASSHFSQISVKVNIIGEVVDQGSTDLGIDQFGFAPHSAIYSMRPDVRCIIHAHTAVTAAVSSMKCGILPISQEALLLGDVRCFGYHGSLDDKETKVEFQKALGPTAKLMILRNHGLLALGETVEEAFHYMYHSQLACEIQVNAMRCSGGADNLVLLDRDKFKPLTQGVAAAGVVIDNEVKWKIGEAEFESLMRMLDNLGYRTGHSYRNPIVREKPRSKNDVEIPATVSAMPPEDCELGLRSPFKFMAQKQQRERTRWLNSPNSYLKVNVPEQSPSGDVSPRTKTMWMKSSQPGYSVGTPIKIEDPNQFVPLNTDPTEVLDKRNRIKEQHRGDQMTPGPKSQLLAGIVVDTIPGPAFIIEDEEQTRSLPPNPFNDLTEKALEEYKSMVERKQQGQEDALLSLLWLLLPHKNCAIRLRSRQLISASLSWVEENHLAEMEEDLSIEVSKLSVSTSETVEISITTKEKTGEPQTPESQTKSPKKKKKKFRTPSFLKKSKKKKEEKEKLEA</sequence>